<reference evidence="3 5" key="3">
    <citation type="submission" date="2019-07" db="EMBL/GenBank/DDBJ databases">
        <title>Active sludge and wastewater microbial communities from Klosterneuburg, Austria.</title>
        <authorList>
            <person name="Wagner M."/>
        </authorList>
    </citation>
    <scope>NUCLEOTIDE SEQUENCE [LARGE SCALE GENOMIC DNA]</scope>
    <source>
        <strain evidence="3 5">Nm2</strain>
    </source>
</reference>
<evidence type="ECO:0000313" key="3">
    <source>
        <dbReference type="EMBL" id="TYP94493.1"/>
    </source>
</evidence>
<dbReference type="Proteomes" id="UP000034156">
    <property type="component" value="Chromosome"/>
</dbReference>
<evidence type="ECO:0008006" key="6">
    <source>
        <dbReference type="Google" id="ProtNLM"/>
    </source>
</evidence>
<dbReference type="OrthoDB" id="237393at2"/>
<feature type="chain" id="PRO_5035990326" description="Lipoprotein" evidence="1">
    <location>
        <begin position="29"/>
        <end position="533"/>
    </location>
</feature>
<gene>
    <name evidence="2" type="ORF">AAW31_04055</name>
    <name evidence="3" type="ORF">BCL69_100124</name>
</gene>
<keyword evidence="4" id="KW-1185">Reference proteome</keyword>
<organism evidence="2 4">
    <name type="scientific">Nitrosomonas communis</name>
    <dbReference type="NCBI Taxonomy" id="44574"/>
    <lineage>
        <taxon>Bacteria</taxon>
        <taxon>Pseudomonadati</taxon>
        <taxon>Pseudomonadota</taxon>
        <taxon>Betaproteobacteria</taxon>
        <taxon>Nitrosomonadales</taxon>
        <taxon>Nitrosomonadaceae</taxon>
        <taxon>Nitrosomonas</taxon>
    </lineage>
</organism>
<feature type="signal peptide" evidence="1">
    <location>
        <begin position="1"/>
        <end position="28"/>
    </location>
</feature>
<dbReference type="PATRIC" id="fig|44574.3.peg.972"/>
<reference evidence="2 4" key="2">
    <citation type="journal article" date="2016" name="Genome Announc.">
        <title>Genome Sequence of Nitrosomonas communis Strain Nm2, a Mesophilic Ammonia-Oxidizing Bacterium Isolated from Mediterranean Soil.</title>
        <authorList>
            <person name="Kozlowski J.A."/>
            <person name="Kits K.D."/>
            <person name="Stein L.Y."/>
        </authorList>
    </citation>
    <scope>NUCLEOTIDE SEQUENCE [LARGE SCALE GENOMIC DNA]</scope>
    <source>
        <strain evidence="2 4">Nm2</strain>
    </source>
</reference>
<sequence length="533" mass="56315">MVRFENKRAELAIAAAFLLGMVASNSHAATASFDPATGVVDFPVVEVLDGATSSFYSAKLQVTDNELQLIAADVISPAKGQQRVVFDSATAAVHVPSVVVGAEEFYAKLQLVPGSEPLRFTVAQLVSNNFQGCPSFSTPGPNQGSCVLSGEIKQDITLTKNTQWILSGGVFIGGNNTDSATLTINPGTKIFGQQGADFLWIRRGSKIMAEGTPDNPIVISGPLQQSGGEWGGLVLAGNAPVNGCNEGVNPCEIPFEAITSEFFGGNNPEDNSGVIKYTQILFAGFAVRPNEELNGLTLNGVGSGTVIDFVQVHKGLDDGVEMFGGTAQMKHLVLTEIEDDSLDWGSGWRGRAQFVLIKQSANDGDRGVEADNNEVNNDSLPRAKPILSNITMLGAPVATEGFLLRRGTGANIWNTVVTGFPVCITIDGGATFQNAGTPGNLSGELTMVNSFVNCATNFKDGVDATFSVADWFNSQAGNKTEDPLLNGYLPATGSPLTLGGAAVNDPFFDTVDYVGAFKDANDDWTQEWTFNFN</sequence>
<name>A0A0F7KC47_9PROT</name>
<dbReference type="EMBL" id="CP011451">
    <property type="protein sequence ID" value="AKH37181.1"/>
    <property type="molecule type" value="Genomic_DNA"/>
</dbReference>
<dbReference type="PANTHER" id="PTHR41339">
    <property type="entry name" value="LIPL48"/>
    <property type="match status" value="1"/>
</dbReference>
<dbReference type="PANTHER" id="PTHR41339:SF1">
    <property type="entry name" value="SECRETED PROTEIN"/>
    <property type="match status" value="1"/>
</dbReference>
<accession>A0A0F7KC47</accession>
<dbReference type="Proteomes" id="UP000324176">
    <property type="component" value="Unassembled WGS sequence"/>
</dbReference>
<evidence type="ECO:0000313" key="4">
    <source>
        <dbReference type="Proteomes" id="UP000034156"/>
    </source>
</evidence>
<reference evidence="4" key="1">
    <citation type="submission" date="2015-05" db="EMBL/GenBank/DDBJ databases">
        <title>Draft genome of Nitrosomonas communis strain Nm2.</title>
        <authorList>
            <person name="Kozlowski J.A."/>
            <person name="Kits K.D."/>
            <person name="Stein L.Y."/>
        </authorList>
    </citation>
    <scope>NUCLEOTIDE SEQUENCE [LARGE SCALE GENOMIC DNA]</scope>
    <source>
        <strain evidence="4">Nm2</strain>
    </source>
</reference>
<evidence type="ECO:0000313" key="5">
    <source>
        <dbReference type="Proteomes" id="UP000324176"/>
    </source>
</evidence>
<evidence type="ECO:0000313" key="2">
    <source>
        <dbReference type="EMBL" id="AKH37181.1"/>
    </source>
</evidence>
<dbReference type="KEGG" id="nco:AAW31_04055"/>
<evidence type="ECO:0000256" key="1">
    <source>
        <dbReference type="SAM" id="SignalP"/>
    </source>
</evidence>
<keyword evidence="1" id="KW-0732">Signal</keyword>
<proteinExistence type="predicted"/>
<protein>
    <recommendedName>
        <fullName evidence="6">Lipoprotein</fullName>
    </recommendedName>
</protein>
<dbReference type="AlphaFoldDB" id="A0A0F7KC47"/>
<dbReference type="EMBL" id="VNHT01000001">
    <property type="protein sequence ID" value="TYP94493.1"/>
    <property type="molecule type" value="Genomic_DNA"/>
</dbReference>